<dbReference type="PANTHER" id="PTHR30465:SF0">
    <property type="entry name" value="OLIGOPEPTIDE TRANSPORT SYSTEM PERMEASE PROTEIN APPB"/>
    <property type="match status" value="1"/>
</dbReference>
<dbReference type="GO" id="GO:0005886">
    <property type="term" value="C:plasma membrane"/>
    <property type="evidence" value="ECO:0007669"/>
    <property type="project" value="UniProtKB-SubCell"/>
</dbReference>
<organism evidence="9 10">
    <name type="scientific">Thermoflavimicrobium daqui</name>
    <dbReference type="NCBI Taxonomy" id="2137476"/>
    <lineage>
        <taxon>Bacteria</taxon>
        <taxon>Bacillati</taxon>
        <taxon>Bacillota</taxon>
        <taxon>Bacilli</taxon>
        <taxon>Bacillales</taxon>
        <taxon>Thermoactinomycetaceae</taxon>
        <taxon>Thermoflavimicrobium</taxon>
    </lineage>
</organism>
<evidence type="ECO:0000256" key="6">
    <source>
        <dbReference type="ARBA" id="ARBA00023136"/>
    </source>
</evidence>
<feature type="transmembrane region" description="Helical" evidence="7">
    <location>
        <begin position="187"/>
        <end position="206"/>
    </location>
</feature>
<dbReference type="Pfam" id="PF00528">
    <property type="entry name" value="BPD_transp_1"/>
    <property type="match status" value="1"/>
</dbReference>
<keyword evidence="2 7" id="KW-0813">Transport</keyword>
<feature type="transmembrane region" description="Helical" evidence="7">
    <location>
        <begin position="287"/>
        <end position="310"/>
    </location>
</feature>
<dbReference type="PANTHER" id="PTHR30465">
    <property type="entry name" value="INNER MEMBRANE ABC TRANSPORTER"/>
    <property type="match status" value="1"/>
</dbReference>
<feature type="domain" description="ABC transmembrane type-1" evidence="8">
    <location>
        <begin position="95"/>
        <end position="306"/>
    </location>
</feature>
<dbReference type="InterPro" id="IPR000515">
    <property type="entry name" value="MetI-like"/>
</dbReference>
<proteinExistence type="inferred from homology"/>
<evidence type="ECO:0000313" key="9">
    <source>
        <dbReference type="EMBL" id="RAL21353.1"/>
    </source>
</evidence>
<dbReference type="Pfam" id="PF19300">
    <property type="entry name" value="BPD_transp_1_N"/>
    <property type="match status" value="1"/>
</dbReference>
<keyword evidence="4 7" id="KW-0812">Transmembrane</keyword>
<dbReference type="InterPro" id="IPR035906">
    <property type="entry name" value="MetI-like_sf"/>
</dbReference>
<evidence type="ECO:0000256" key="2">
    <source>
        <dbReference type="ARBA" id="ARBA00022448"/>
    </source>
</evidence>
<keyword evidence="5 7" id="KW-1133">Transmembrane helix</keyword>
<dbReference type="Gene3D" id="1.10.3720.10">
    <property type="entry name" value="MetI-like"/>
    <property type="match status" value="1"/>
</dbReference>
<dbReference type="CDD" id="cd06261">
    <property type="entry name" value="TM_PBP2"/>
    <property type="match status" value="1"/>
</dbReference>
<evidence type="ECO:0000313" key="10">
    <source>
        <dbReference type="Proteomes" id="UP000251213"/>
    </source>
</evidence>
<keyword evidence="10" id="KW-1185">Reference proteome</keyword>
<comment type="caution">
    <text evidence="9">The sequence shown here is derived from an EMBL/GenBank/DDBJ whole genome shotgun (WGS) entry which is preliminary data.</text>
</comment>
<dbReference type="RefSeq" id="WP_113660236.1">
    <property type="nucleotide sequence ID" value="NZ_KZ845677.1"/>
</dbReference>
<evidence type="ECO:0000256" key="3">
    <source>
        <dbReference type="ARBA" id="ARBA00022475"/>
    </source>
</evidence>
<accession>A0A364K197</accession>
<protein>
    <recommendedName>
        <fullName evidence="8">ABC transmembrane type-1 domain-containing protein</fullName>
    </recommendedName>
</protein>
<feature type="transmembrane region" description="Helical" evidence="7">
    <location>
        <begin position="99"/>
        <end position="120"/>
    </location>
</feature>
<reference evidence="9" key="2">
    <citation type="submission" date="2018-06" db="EMBL/GenBank/DDBJ databases">
        <authorList>
            <person name="Zhirakovskaya E."/>
        </authorList>
    </citation>
    <scope>NUCLEOTIDE SEQUENCE [LARGE SCALE GENOMIC DNA]</scope>
    <source>
        <strain evidence="9">FBKL4.011</strain>
    </source>
</reference>
<evidence type="ECO:0000256" key="5">
    <source>
        <dbReference type="ARBA" id="ARBA00022989"/>
    </source>
</evidence>
<name>A0A364K197_9BACL</name>
<evidence type="ECO:0000256" key="7">
    <source>
        <dbReference type="RuleBase" id="RU363032"/>
    </source>
</evidence>
<gene>
    <name evidence="9" type="ORF">DL897_16570</name>
</gene>
<comment type="similarity">
    <text evidence="7">Belongs to the binding-protein-dependent transport system permease family.</text>
</comment>
<dbReference type="SUPFAM" id="SSF161098">
    <property type="entry name" value="MetI-like"/>
    <property type="match status" value="1"/>
</dbReference>
<keyword evidence="6 7" id="KW-0472">Membrane</keyword>
<dbReference type="InterPro" id="IPR045621">
    <property type="entry name" value="BPD_transp_1_N"/>
</dbReference>
<evidence type="ECO:0000256" key="1">
    <source>
        <dbReference type="ARBA" id="ARBA00004651"/>
    </source>
</evidence>
<evidence type="ECO:0000256" key="4">
    <source>
        <dbReference type="ARBA" id="ARBA00022692"/>
    </source>
</evidence>
<dbReference type="OrthoDB" id="9773683at2"/>
<dbReference type="GO" id="GO:0055085">
    <property type="term" value="P:transmembrane transport"/>
    <property type="evidence" value="ECO:0007669"/>
    <property type="project" value="InterPro"/>
</dbReference>
<dbReference type="Proteomes" id="UP000251213">
    <property type="component" value="Unassembled WGS sequence"/>
</dbReference>
<keyword evidence="3" id="KW-1003">Cell membrane</keyword>
<reference evidence="9" key="1">
    <citation type="submission" date="2018-06" db="EMBL/GenBank/DDBJ databases">
        <title>Thermoflavimicrobium daqus sp. nov., a thermophilic microbe isolated from Moutai-flavour Daqu.</title>
        <authorList>
            <person name="Wang X."/>
            <person name="Zhou H."/>
        </authorList>
    </citation>
    <scope>NUCLEOTIDE SEQUENCE [LARGE SCALE GENOMIC DNA]</scope>
    <source>
        <strain evidence="9">FBKL4.011</strain>
    </source>
</reference>
<feature type="transmembrane region" description="Helical" evidence="7">
    <location>
        <begin position="132"/>
        <end position="155"/>
    </location>
</feature>
<evidence type="ECO:0000259" key="8">
    <source>
        <dbReference type="PROSITE" id="PS50928"/>
    </source>
</evidence>
<dbReference type="AlphaFoldDB" id="A0A364K197"/>
<dbReference type="PROSITE" id="PS50928">
    <property type="entry name" value="ABC_TM1"/>
    <property type="match status" value="1"/>
</dbReference>
<comment type="subcellular location">
    <subcellularLocation>
        <location evidence="1 7">Cell membrane</location>
        <topology evidence="1 7">Multi-pass membrane protein</topology>
    </subcellularLocation>
</comment>
<feature type="transmembrane region" description="Helical" evidence="7">
    <location>
        <begin position="241"/>
        <end position="267"/>
    </location>
</feature>
<sequence>MVKFIIRRLLGMIPVLFVISVLLFTLVQSVPGDAFTGDLNPKIDKKYIDEMREKFGLNKSPVEQYFIWLKNFAQGEFGISFKNKLPVSDLIVDRIGNTVFLAVTTLIITYLLAIPIGIYSANRPYTLSDNTITTFSFIGLSLPTFFGALLAIYIFSINLEWFPSSGTVTAGAGYTGIQYLLDRLHHVLLPAVTLAILSVASYTRYIRSSVLDVKQQDYVRTAYAKGLPRKKVMRKHVLRNALMPLITFFGLDLGGLFAGAVLTETVFTWPGLGRLIFESTVNRDYPVMMTCYMLIAISILIGNLIADILYAKADPRVRYD</sequence>
<dbReference type="EMBL" id="QJKK01000015">
    <property type="protein sequence ID" value="RAL21353.1"/>
    <property type="molecule type" value="Genomic_DNA"/>
</dbReference>